<dbReference type="PROSITE" id="PS00716">
    <property type="entry name" value="SIGMA70_2"/>
    <property type="match status" value="1"/>
</dbReference>
<dbReference type="Pfam" id="PF04545">
    <property type="entry name" value="Sigma70_r4"/>
    <property type="match status" value="1"/>
</dbReference>
<dbReference type="PANTHER" id="PTHR30603:SF60">
    <property type="entry name" value="RNA POLYMERASE SIGMA FACTOR RPOD"/>
    <property type="match status" value="1"/>
</dbReference>
<dbReference type="AlphaFoldDB" id="A0A0F9W646"/>
<dbReference type="InterPro" id="IPR050239">
    <property type="entry name" value="Sigma-70_RNA_pol_init_factors"/>
</dbReference>
<dbReference type="SUPFAM" id="SSF88659">
    <property type="entry name" value="Sigma3 and sigma4 domains of RNA polymerase sigma factors"/>
    <property type="match status" value="1"/>
</dbReference>
<dbReference type="InterPro" id="IPR001387">
    <property type="entry name" value="Cro/C1-type_HTH"/>
</dbReference>
<dbReference type="SUPFAM" id="SSF47413">
    <property type="entry name" value="lambda repressor-like DNA-binding domains"/>
    <property type="match status" value="1"/>
</dbReference>
<accession>A0A0F9W646</accession>
<organism evidence="4">
    <name type="scientific">marine sediment metagenome</name>
    <dbReference type="NCBI Taxonomy" id="412755"/>
    <lineage>
        <taxon>unclassified sequences</taxon>
        <taxon>metagenomes</taxon>
        <taxon>ecological metagenomes</taxon>
    </lineage>
</organism>
<dbReference type="GO" id="GO:0003700">
    <property type="term" value="F:DNA-binding transcription factor activity"/>
    <property type="evidence" value="ECO:0007669"/>
    <property type="project" value="InterPro"/>
</dbReference>
<name>A0A0F9W646_9ZZZZ</name>
<evidence type="ECO:0000259" key="3">
    <source>
        <dbReference type="PROSITE" id="PS50943"/>
    </source>
</evidence>
<dbReference type="Gene3D" id="1.10.10.10">
    <property type="entry name" value="Winged helix-like DNA-binding domain superfamily/Winged helix DNA-binding domain"/>
    <property type="match status" value="1"/>
</dbReference>
<dbReference type="PANTHER" id="PTHR30603">
    <property type="entry name" value="RNA POLYMERASE SIGMA FACTOR RPO"/>
    <property type="match status" value="1"/>
</dbReference>
<comment type="similarity">
    <text evidence="1">Belongs to the sigma-70 factor family.</text>
</comment>
<dbReference type="InterPro" id="IPR036388">
    <property type="entry name" value="WH-like_DNA-bd_sf"/>
</dbReference>
<dbReference type="InterPro" id="IPR007630">
    <property type="entry name" value="RNA_pol_sigma70_r4"/>
</dbReference>
<dbReference type="InterPro" id="IPR010982">
    <property type="entry name" value="Lambda_DNA-bd_dom_sf"/>
</dbReference>
<evidence type="ECO:0000313" key="4">
    <source>
        <dbReference type="EMBL" id="KKN73503.1"/>
    </source>
</evidence>
<evidence type="ECO:0000256" key="1">
    <source>
        <dbReference type="ARBA" id="ARBA00007788"/>
    </source>
</evidence>
<feature type="region of interest" description="Disordered" evidence="2">
    <location>
        <begin position="192"/>
        <end position="218"/>
    </location>
</feature>
<dbReference type="CDD" id="cd00093">
    <property type="entry name" value="HTH_XRE"/>
    <property type="match status" value="1"/>
</dbReference>
<dbReference type="NCBIfam" id="TIGR02937">
    <property type="entry name" value="sigma70-ECF"/>
    <property type="match status" value="1"/>
</dbReference>
<dbReference type="GO" id="GO:0006352">
    <property type="term" value="P:DNA-templated transcription initiation"/>
    <property type="evidence" value="ECO:0007669"/>
    <property type="project" value="InterPro"/>
</dbReference>
<reference evidence="4" key="1">
    <citation type="journal article" date="2015" name="Nature">
        <title>Complex archaea that bridge the gap between prokaryotes and eukaryotes.</title>
        <authorList>
            <person name="Spang A."/>
            <person name="Saw J.H."/>
            <person name="Jorgensen S.L."/>
            <person name="Zaremba-Niedzwiedzka K."/>
            <person name="Martijn J."/>
            <person name="Lind A.E."/>
            <person name="van Eijk R."/>
            <person name="Schleper C."/>
            <person name="Guy L."/>
            <person name="Ettema T.J."/>
        </authorList>
    </citation>
    <scope>NUCLEOTIDE SEQUENCE</scope>
</reference>
<protein>
    <recommendedName>
        <fullName evidence="3">HTH cro/C1-type domain-containing protein</fullName>
    </recommendedName>
</protein>
<evidence type="ECO:0000256" key="2">
    <source>
        <dbReference type="SAM" id="MobiDB-lite"/>
    </source>
</evidence>
<dbReference type="PROSITE" id="PS50943">
    <property type="entry name" value="HTH_CROC1"/>
    <property type="match status" value="1"/>
</dbReference>
<dbReference type="GO" id="GO:0003677">
    <property type="term" value="F:DNA binding"/>
    <property type="evidence" value="ECO:0007669"/>
    <property type="project" value="InterPro"/>
</dbReference>
<dbReference type="InterPro" id="IPR014284">
    <property type="entry name" value="RNA_pol_sigma-70_dom"/>
</dbReference>
<dbReference type="InterPro" id="IPR013324">
    <property type="entry name" value="RNA_pol_sigma_r3/r4-like"/>
</dbReference>
<dbReference type="InterPro" id="IPR000943">
    <property type="entry name" value="RNA_pol_sigma70"/>
</dbReference>
<sequence>MTDDAIDQELPGSTLAIRAELRLRNATMINRRKQLGWSQSRLAEHAGVTLRIVADLEKLDYSREVVRDGALSIAVALGIQVDDILPPGMDQKLQSDIRVTREVQINHLLAWSNHQSRLILPAPDMLAEQTELKERLIQLLQTLPPRHGEVLKLRYGIDGSVYSTEEIAARLKIGRQRVHQIEQTAIRRLQHPSRSKKVEGFLDDTEPPNKARAVAETTSAATRRLLGRRQRLCEFSETAVKDALKRDDRRVE</sequence>
<dbReference type="Gene3D" id="1.10.260.40">
    <property type="entry name" value="lambda repressor-like DNA-binding domains"/>
    <property type="match status" value="1"/>
</dbReference>
<dbReference type="EMBL" id="LAZR01000342">
    <property type="protein sequence ID" value="KKN73503.1"/>
    <property type="molecule type" value="Genomic_DNA"/>
</dbReference>
<dbReference type="CDD" id="cd06171">
    <property type="entry name" value="Sigma70_r4"/>
    <property type="match status" value="1"/>
</dbReference>
<feature type="domain" description="HTH cro/C1-type" evidence="3">
    <location>
        <begin position="28"/>
        <end position="84"/>
    </location>
</feature>
<comment type="caution">
    <text evidence="4">The sequence shown here is derived from an EMBL/GenBank/DDBJ whole genome shotgun (WGS) entry which is preliminary data.</text>
</comment>
<proteinExistence type="inferred from homology"/>
<gene>
    <name evidence="4" type="ORF">LCGC14_0399450</name>
</gene>